<keyword evidence="9" id="KW-1185">Reference proteome</keyword>
<keyword evidence="3" id="KW-0479">Metal-binding</keyword>
<organism evidence="8 9">
    <name type="scientific">Thermophagus xiamenensis</name>
    <dbReference type="NCBI Taxonomy" id="385682"/>
    <lineage>
        <taxon>Bacteria</taxon>
        <taxon>Pseudomonadati</taxon>
        <taxon>Bacteroidota</taxon>
        <taxon>Bacteroidia</taxon>
        <taxon>Marinilabiliales</taxon>
        <taxon>Marinilabiliaceae</taxon>
        <taxon>Thermophagus</taxon>
    </lineage>
</organism>
<dbReference type="Pfam" id="PF00293">
    <property type="entry name" value="NUDIX"/>
    <property type="match status" value="1"/>
</dbReference>
<evidence type="ECO:0000256" key="5">
    <source>
        <dbReference type="ARBA" id="ARBA00022842"/>
    </source>
</evidence>
<dbReference type="FunCoup" id="A0A1I2DJ19">
    <property type="interactions" value="164"/>
</dbReference>
<proteinExistence type="predicted"/>
<keyword evidence="5" id="KW-0460">Magnesium</keyword>
<keyword evidence="6" id="KW-0464">Manganese</keyword>
<protein>
    <submittedName>
        <fullName evidence="8">8-oxo-dGTP pyrophosphatase MutT, NUDIX family</fullName>
    </submittedName>
</protein>
<dbReference type="GO" id="GO:0046872">
    <property type="term" value="F:metal ion binding"/>
    <property type="evidence" value="ECO:0007669"/>
    <property type="project" value="UniProtKB-KW"/>
</dbReference>
<evidence type="ECO:0000256" key="1">
    <source>
        <dbReference type="ARBA" id="ARBA00001936"/>
    </source>
</evidence>
<evidence type="ECO:0000256" key="4">
    <source>
        <dbReference type="ARBA" id="ARBA00022801"/>
    </source>
</evidence>
<dbReference type="Gene3D" id="3.90.79.10">
    <property type="entry name" value="Nucleoside Triphosphate Pyrophosphohydrolase"/>
    <property type="match status" value="1"/>
</dbReference>
<dbReference type="InterPro" id="IPR045121">
    <property type="entry name" value="CoAse"/>
</dbReference>
<sequence>MINLIKLKEILNTPLPGVNAHRLMAPSSRQMELNNVSQHSPKMSSVLLLLYQKQNIWYIPFIQRPIYNGFHSGQVSLPGGKNEKGDSSHLFTALRETREEIGVNPENINIIGNLTPLYIPKSNYNVFPFVGTLDTPPHFVADPKEVDDIIEVPLNNFLNHQSVKTFTYKRGNHTFSAPYYDAHGKKIWGATAMIIREFIELIKKI</sequence>
<dbReference type="AlphaFoldDB" id="A0A1I2DJ19"/>
<dbReference type="InterPro" id="IPR000086">
    <property type="entry name" value="NUDIX_hydrolase_dom"/>
</dbReference>
<dbReference type="GO" id="GO:0010945">
    <property type="term" value="F:coenzyme A diphosphatase activity"/>
    <property type="evidence" value="ECO:0007669"/>
    <property type="project" value="InterPro"/>
</dbReference>
<evidence type="ECO:0000313" key="8">
    <source>
        <dbReference type="EMBL" id="SFE80321.1"/>
    </source>
</evidence>
<reference evidence="8 9" key="1">
    <citation type="submission" date="2016-10" db="EMBL/GenBank/DDBJ databases">
        <authorList>
            <person name="de Groot N.N."/>
        </authorList>
    </citation>
    <scope>NUCLEOTIDE SEQUENCE [LARGE SCALE GENOMIC DNA]</scope>
    <source>
        <strain evidence="8 9">DSM 19012</strain>
    </source>
</reference>
<gene>
    <name evidence="8" type="ORF">SAMN05444380_11917</name>
</gene>
<evidence type="ECO:0000256" key="3">
    <source>
        <dbReference type="ARBA" id="ARBA00022723"/>
    </source>
</evidence>
<evidence type="ECO:0000256" key="2">
    <source>
        <dbReference type="ARBA" id="ARBA00001946"/>
    </source>
</evidence>
<dbReference type="CDD" id="cd03426">
    <property type="entry name" value="NUDIX_CoAse_Nudt7"/>
    <property type="match status" value="1"/>
</dbReference>
<dbReference type="PANTHER" id="PTHR12992:SF11">
    <property type="entry name" value="MITOCHONDRIAL COENZYME A DIPHOSPHATASE NUDT8"/>
    <property type="match status" value="1"/>
</dbReference>
<evidence type="ECO:0000259" key="7">
    <source>
        <dbReference type="PROSITE" id="PS51462"/>
    </source>
</evidence>
<dbReference type="InterPro" id="IPR015797">
    <property type="entry name" value="NUDIX_hydrolase-like_dom_sf"/>
</dbReference>
<keyword evidence="4" id="KW-0378">Hydrolase</keyword>
<comment type="cofactor">
    <cofactor evidence="1">
        <name>Mn(2+)</name>
        <dbReference type="ChEBI" id="CHEBI:29035"/>
    </cofactor>
</comment>
<comment type="cofactor">
    <cofactor evidence="2">
        <name>Mg(2+)</name>
        <dbReference type="ChEBI" id="CHEBI:18420"/>
    </cofactor>
</comment>
<dbReference type="InParanoid" id="A0A1I2DJ19"/>
<dbReference type="eggNOG" id="COG0494">
    <property type="taxonomic scope" value="Bacteria"/>
</dbReference>
<dbReference type="PANTHER" id="PTHR12992">
    <property type="entry name" value="NUDIX HYDROLASE"/>
    <property type="match status" value="1"/>
</dbReference>
<dbReference type="EMBL" id="FONA01000019">
    <property type="protein sequence ID" value="SFE80321.1"/>
    <property type="molecule type" value="Genomic_DNA"/>
</dbReference>
<dbReference type="RefSeq" id="WP_010527507.1">
    <property type="nucleotide sequence ID" value="NZ_AFSL01000053.1"/>
</dbReference>
<dbReference type="STRING" id="385682.SAMN05444380_11917"/>
<evidence type="ECO:0000256" key="6">
    <source>
        <dbReference type="ARBA" id="ARBA00023211"/>
    </source>
</evidence>
<dbReference type="PROSITE" id="PS51462">
    <property type="entry name" value="NUDIX"/>
    <property type="match status" value="1"/>
</dbReference>
<dbReference type="OrthoDB" id="9802805at2"/>
<dbReference type="Proteomes" id="UP000181976">
    <property type="component" value="Unassembled WGS sequence"/>
</dbReference>
<accession>A0A1I2DJ19</accession>
<feature type="domain" description="Nudix hydrolase" evidence="7">
    <location>
        <begin position="41"/>
        <end position="174"/>
    </location>
</feature>
<name>A0A1I2DJ19_9BACT</name>
<dbReference type="SUPFAM" id="SSF55811">
    <property type="entry name" value="Nudix"/>
    <property type="match status" value="1"/>
</dbReference>
<evidence type="ECO:0000313" key="9">
    <source>
        <dbReference type="Proteomes" id="UP000181976"/>
    </source>
</evidence>